<dbReference type="InterPro" id="IPR037401">
    <property type="entry name" value="SnoaL-like"/>
</dbReference>
<dbReference type="Pfam" id="PF12680">
    <property type="entry name" value="SnoaL_2"/>
    <property type="match status" value="1"/>
</dbReference>
<keyword evidence="3" id="KW-1185">Reference proteome</keyword>
<evidence type="ECO:0000259" key="1">
    <source>
        <dbReference type="Pfam" id="PF12680"/>
    </source>
</evidence>
<accession>A0ABS0HL20</accession>
<protein>
    <submittedName>
        <fullName evidence="2">Nuclear transport factor 2 family protein</fullName>
    </submittedName>
</protein>
<proteinExistence type="predicted"/>
<evidence type="ECO:0000313" key="2">
    <source>
        <dbReference type="EMBL" id="MBF9152939.1"/>
    </source>
</evidence>
<dbReference type="Proteomes" id="UP000600799">
    <property type="component" value="Unassembled WGS sequence"/>
</dbReference>
<sequence length="129" mass="14426">MARTAAEQANHDLVLEMYHKVLIAMDSSAVDRYIAAEYVQHSSLAEPTVEALKGFLDRVRTESPDATQTIHRSFVDGDHVITHTHVVRWPGDPGLAVVDIFRVEDGLIVEHWDVIQDVPAQPVNPNSMF</sequence>
<dbReference type="Gene3D" id="3.10.450.50">
    <property type="match status" value="1"/>
</dbReference>
<reference evidence="2 3" key="1">
    <citation type="submission" date="2020-11" db="EMBL/GenBank/DDBJ databases">
        <title>The genome sequence of Novosphingobium sp. 1Y9A.</title>
        <authorList>
            <person name="Liu Y."/>
        </authorList>
    </citation>
    <scope>NUCLEOTIDE SEQUENCE [LARGE SCALE GENOMIC DNA]</scope>
    <source>
        <strain evidence="2 3">1Y9A</strain>
    </source>
</reference>
<dbReference type="SUPFAM" id="SSF54427">
    <property type="entry name" value="NTF2-like"/>
    <property type="match status" value="1"/>
</dbReference>
<dbReference type="EMBL" id="JADQDC010000018">
    <property type="protein sequence ID" value="MBF9152939.1"/>
    <property type="molecule type" value="Genomic_DNA"/>
</dbReference>
<gene>
    <name evidence="2" type="ORF">I2488_18200</name>
</gene>
<name>A0ABS0HL20_9SPHN</name>
<dbReference type="RefSeq" id="WP_196277209.1">
    <property type="nucleotide sequence ID" value="NZ_JADQDC010000018.1"/>
</dbReference>
<feature type="domain" description="SnoaL-like" evidence="1">
    <location>
        <begin position="17"/>
        <end position="111"/>
    </location>
</feature>
<dbReference type="InterPro" id="IPR032710">
    <property type="entry name" value="NTF2-like_dom_sf"/>
</dbReference>
<evidence type="ECO:0000313" key="3">
    <source>
        <dbReference type="Proteomes" id="UP000600799"/>
    </source>
</evidence>
<organism evidence="2 3">
    <name type="scientific">Novosphingobium jiangmenense</name>
    <dbReference type="NCBI Taxonomy" id="2791981"/>
    <lineage>
        <taxon>Bacteria</taxon>
        <taxon>Pseudomonadati</taxon>
        <taxon>Pseudomonadota</taxon>
        <taxon>Alphaproteobacteria</taxon>
        <taxon>Sphingomonadales</taxon>
        <taxon>Sphingomonadaceae</taxon>
        <taxon>Novosphingobium</taxon>
    </lineage>
</organism>
<comment type="caution">
    <text evidence="2">The sequence shown here is derived from an EMBL/GenBank/DDBJ whole genome shotgun (WGS) entry which is preliminary data.</text>
</comment>